<gene>
    <name evidence="2" type="ORF">CEXT_156531</name>
</gene>
<comment type="caution">
    <text evidence="2">The sequence shown here is derived from an EMBL/GenBank/DDBJ whole genome shotgun (WGS) entry which is preliminary data.</text>
</comment>
<feature type="region of interest" description="Disordered" evidence="1">
    <location>
        <begin position="58"/>
        <end position="103"/>
    </location>
</feature>
<evidence type="ECO:0000313" key="3">
    <source>
        <dbReference type="Proteomes" id="UP001054945"/>
    </source>
</evidence>
<organism evidence="2 3">
    <name type="scientific">Caerostris extrusa</name>
    <name type="common">Bark spider</name>
    <name type="synonym">Caerostris bankana</name>
    <dbReference type="NCBI Taxonomy" id="172846"/>
    <lineage>
        <taxon>Eukaryota</taxon>
        <taxon>Metazoa</taxon>
        <taxon>Ecdysozoa</taxon>
        <taxon>Arthropoda</taxon>
        <taxon>Chelicerata</taxon>
        <taxon>Arachnida</taxon>
        <taxon>Araneae</taxon>
        <taxon>Araneomorphae</taxon>
        <taxon>Entelegynae</taxon>
        <taxon>Araneoidea</taxon>
        <taxon>Araneidae</taxon>
        <taxon>Caerostris</taxon>
    </lineage>
</organism>
<sequence>MVLRIHSKAINHPPQSTPPYQKPSSKHQHHLKFLSASKHLPPPIPKTHFELEIISNELPNRPPEQWPGERSEQSPLIGAGDHPSVHPAGQSCRLPLIAPITNS</sequence>
<keyword evidence="3" id="KW-1185">Reference proteome</keyword>
<dbReference type="AlphaFoldDB" id="A0AAV4TTV2"/>
<evidence type="ECO:0000313" key="2">
    <source>
        <dbReference type="EMBL" id="GIY49690.1"/>
    </source>
</evidence>
<dbReference type="Proteomes" id="UP001054945">
    <property type="component" value="Unassembled WGS sequence"/>
</dbReference>
<accession>A0AAV4TTV2</accession>
<name>A0AAV4TTV2_CAEEX</name>
<protein>
    <submittedName>
        <fullName evidence="2">Uncharacterized protein</fullName>
    </submittedName>
</protein>
<feature type="region of interest" description="Disordered" evidence="1">
    <location>
        <begin position="1"/>
        <end position="30"/>
    </location>
</feature>
<dbReference type="EMBL" id="BPLR01011865">
    <property type="protein sequence ID" value="GIY49690.1"/>
    <property type="molecule type" value="Genomic_DNA"/>
</dbReference>
<proteinExistence type="predicted"/>
<evidence type="ECO:0000256" key="1">
    <source>
        <dbReference type="SAM" id="MobiDB-lite"/>
    </source>
</evidence>
<reference evidence="2 3" key="1">
    <citation type="submission" date="2021-06" db="EMBL/GenBank/DDBJ databases">
        <title>Caerostris extrusa draft genome.</title>
        <authorList>
            <person name="Kono N."/>
            <person name="Arakawa K."/>
        </authorList>
    </citation>
    <scope>NUCLEOTIDE SEQUENCE [LARGE SCALE GENOMIC DNA]</scope>
</reference>